<comment type="caution">
    <text evidence="2">The sequence shown here is derived from an EMBL/GenBank/DDBJ whole genome shotgun (WGS) entry which is preliminary data.</text>
</comment>
<dbReference type="InterPro" id="IPR010987">
    <property type="entry name" value="Glutathione-S-Trfase_C-like"/>
</dbReference>
<dbReference type="InterPro" id="IPR016639">
    <property type="entry name" value="GST_Omega/GSH"/>
</dbReference>
<dbReference type="InterPro" id="IPR004045">
    <property type="entry name" value="Glutathione_S-Trfase_N"/>
</dbReference>
<dbReference type="SFLD" id="SFLDG01148">
    <property type="entry name" value="Xi_(cytGST)"/>
    <property type="match status" value="1"/>
</dbReference>
<dbReference type="InterPro" id="IPR047047">
    <property type="entry name" value="GST_Omega-like_C"/>
</dbReference>
<dbReference type="InterPro" id="IPR036282">
    <property type="entry name" value="Glutathione-S-Trfase_C_sf"/>
</dbReference>
<dbReference type="PROSITE" id="PS50405">
    <property type="entry name" value="GST_CTER"/>
    <property type="match status" value="1"/>
</dbReference>
<accession>A0ABP1G0K5</accession>
<dbReference type="InterPro" id="IPR040079">
    <property type="entry name" value="Glutathione_S-Trfase"/>
</dbReference>
<gene>
    <name evidence="2" type="primary">g8532</name>
    <name evidence="2" type="ORF">VP750_LOCUS7328</name>
</gene>
<evidence type="ECO:0000313" key="3">
    <source>
        <dbReference type="Proteomes" id="UP001497392"/>
    </source>
</evidence>
<protein>
    <submittedName>
        <fullName evidence="2">G8532 protein</fullName>
    </submittedName>
</protein>
<organism evidence="2 3">
    <name type="scientific">Coccomyxa viridis</name>
    <dbReference type="NCBI Taxonomy" id="1274662"/>
    <lineage>
        <taxon>Eukaryota</taxon>
        <taxon>Viridiplantae</taxon>
        <taxon>Chlorophyta</taxon>
        <taxon>core chlorophytes</taxon>
        <taxon>Trebouxiophyceae</taxon>
        <taxon>Trebouxiophyceae incertae sedis</taxon>
        <taxon>Coccomyxaceae</taxon>
        <taxon>Coccomyxa</taxon>
    </lineage>
</organism>
<dbReference type="Pfam" id="PF13409">
    <property type="entry name" value="GST_N_2"/>
    <property type="match status" value="1"/>
</dbReference>
<dbReference type="SUPFAM" id="SSF52833">
    <property type="entry name" value="Thioredoxin-like"/>
    <property type="match status" value="1"/>
</dbReference>
<dbReference type="Proteomes" id="UP001497392">
    <property type="component" value="Unassembled WGS sequence"/>
</dbReference>
<dbReference type="SFLD" id="SFLDG01206">
    <property type="entry name" value="Xi.1"/>
    <property type="match status" value="1"/>
</dbReference>
<dbReference type="PANTHER" id="PTHR32419">
    <property type="entry name" value="GLUTATHIONYL-HYDROQUINONE REDUCTASE"/>
    <property type="match status" value="1"/>
</dbReference>
<feature type="domain" description="GST C-terminal" evidence="1">
    <location>
        <begin position="226"/>
        <end position="348"/>
    </location>
</feature>
<dbReference type="PANTHER" id="PTHR32419:SF6">
    <property type="entry name" value="GLUTATHIONE S-TRANSFERASE OMEGA-LIKE 1-RELATED"/>
    <property type="match status" value="1"/>
</dbReference>
<sequence>MVTQLVDNRITACFSCPQHPFRPARATCSHRRLSKVIMSAAEPSRGFGILEWSGKLVSQGTLVKGAKYGWRLAWETMMKELAPQTKDGSYARPTYNLKGVVGSPEFPVESGRYHLYVGNACPWCHRVLLALIVRGLLPHISYTVAADDPERASRGGWVFDTPEPVFGMKDLREVYDAASPNYRGRCTAPLLVDKRSRLLVCNESSDIVRMLNSVALPGTSDVDLYPSELAAEIDAVNDIVHYNINNGVYRSGFATTQGAYERAQNDLYTALDTVEQRLSQHRFLVGDRFTEADLRMYPTIIRYDGCYTTLFKCCRKRIGDYPHLSAWLADVHQLTVKDSPNLQISNSFDLDDARRSYFSSLFPLNPGGIVPTGPTLADLDLSRNAGRGPQDAESVFHMRKQPAVMATV</sequence>
<proteinExistence type="predicted"/>
<dbReference type="Gene3D" id="3.40.30.10">
    <property type="entry name" value="Glutaredoxin"/>
    <property type="match status" value="1"/>
</dbReference>
<evidence type="ECO:0000259" key="1">
    <source>
        <dbReference type="PROSITE" id="PS50405"/>
    </source>
</evidence>
<dbReference type="Pfam" id="PF13410">
    <property type="entry name" value="GST_C_2"/>
    <property type="match status" value="1"/>
</dbReference>
<dbReference type="InterPro" id="IPR036249">
    <property type="entry name" value="Thioredoxin-like_sf"/>
</dbReference>
<dbReference type="SFLD" id="SFLDS00019">
    <property type="entry name" value="Glutathione_Transferase_(cytos"/>
    <property type="match status" value="1"/>
</dbReference>
<keyword evidence="3" id="KW-1185">Reference proteome</keyword>
<name>A0ABP1G0K5_9CHLO</name>
<evidence type="ECO:0000313" key="2">
    <source>
        <dbReference type="EMBL" id="CAL5225669.1"/>
    </source>
</evidence>
<dbReference type="SUPFAM" id="SSF47616">
    <property type="entry name" value="GST C-terminal domain-like"/>
    <property type="match status" value="1"/>
</dbReference>
<dbReference type="EMBL" id="CAXHTA020000012">
    <property type="protein sequence ID" value="CAL5225669.1"/>
    <property type="molecule type" value="Genomic_DNA"/>
</dbReference>
<reference evidence="2 3" key="1">
    <citation type="submission" date="2024-06" db="EMBL/GenBank/DDBJ databases">
        <authorList>
            <person name="Kraege A."/>
            <person name="Thomma B."/>
        </authorList>
    </citation>
    <scope>NUCLEOTIDE SEQUENCE [LARGE SCALE GENOMIC DNA]</scope>
</reference>
<dbReference type="CDD" id="cd03190">
    <property type="entry name" value="GST_C_Omega_like"/>
    <property type="match status" value="1"/>
</dbReference>
<dbReference type="Gene3D" id="1.20.1050.10">
    <property type="match status" value="1"/>
</dbReference>